<organism evidence="2 3">
    <name type="scientific">Caenorhabditis tropicalis</name>
    <dbReference type="NCBI Taxonomy" id="1561998"/>
    <lineage>
        <taxon>Eukaryota</taxon>
        <taxon>Metazoa</taxon>
        <taxon>Ecdysozoa</taxon>
        <taxon>Nematoda</taxon>
        <taxon>Chromadorea</taxon>
        <taxon>Rhabditida</taxon>
        <taxon>Rhabditina</taxon>
        <taxon>Rhabditomorpha</taxon>
        <taxon>Rhabditoidea</taxon>
        <taxon>Rhabditidae</taxon>
        <taxon>Peloderinae</taxon>
        <taxon>Caenorhabditis</taxon>
    </lineage>
</organism>
<dbReference type="Proteomes" id="UP000095282">
    <property type="component" value="Unplaced"/>
</dbReference>
<evidence type="ECO:0000256" key="1">
    <source>
        <dbReference type="SAM" id="SignalP"/>
    </source>
</evidence>
<keyword evidence="1" id="KW-0732">Signal</keyword>
<name>A0A1I7T7T4_9PELO</name>
<accession>A0A1I7T7T4</accession>
<reference evidence="3" key="1">
    <citation type="submission" date="2016-11" db="UniProtKB">
        <authorList>
            <consortium name="WormBaseParasite"/>
        </authorList>
    </citation>
    <scope>IDENTIFICATION</scope>
</reference>
<sequence>MILFLLLLLINLFNCQTTKNSLDCDFLSGSFEYQDDFGNPQNYTGECCTPEAMEKLDNSAPDWKTLDKTNVVMYLIWNNLCHVSTTSTTTLPPTTTSTKCVYKNANCCNTEAEAYLDGQSGLSKLLNYFSDDEDLLERKGLCGSTTTTGKC</sequence>
<proteinExistence type="predicted"/>
<protein>
    <submittedName>
        <fullName evidence="3">DUF19 domain-containing protein</fullName>
    </submittedName>
</protein>
<feature type="signal peptide" evidence="1">
    <location>
        <begin position="1"/>
        <end position="17"/>
    </location>
</feature>
<keyword evidence="2" id="KW-1185">Reference proteome</keyword>
<evidence type="ECO:0000313" key="2">
    <source>
        <dbReference type="Proteomes" id="UP000095282"/>
    </source>
</evidence>
<feature type="chain" id="PRO_5009307169" evidence="1">
    <location>
        <begin position="18"/>
        <end position="151"/>
    </location>
</feature>
<dbReference type="AlphaFoldDB" id="A0A1I7T7T4"/>
<evidence type="ECO:0000313" key="3">
    <source>
        <dbReference type="WBParaSite" id="Csp11.Scaffold535.g3250.t1"/>
    </source>
</evidence>
<dbReference type="WBParaSite" id="Csp11.Scaffold535.g3250.t1">
    <property type="protein sequence ID" value="Csp11.Scaffold535.g3250.t1"/>
    <property type="gene ID" value="Csp11.Scaffold535.g3250"/>
</dbReference>